<evidence type="ECO:0000259" key="10">
    <source>
        <dbReference type="PROSITE" id="PS50011"/>
    </source>
</evidence>
<comment type="subcellular location">
    <subcellularLocation>
        <location evidence="1">Cytoplasm</location>
    </subcellularLocation>
</comment>
<dbReference type="InterPro" id="IPR051180">
    <property type="entry name" value="IKK"/>
</dbReference>
<dbReference type="GO" id="GO:0010628">
    <property type="term" value="P:positive regulation of gene expression"/>
    <property type="evidence" value="ECO:0007669"/>
    <property type="project" value="UniProtKB-ARBA"/>
</dbReference>
<dbReference type="InterPro" id="IPR041087">
    <property type="entry name" value="TBK1_ULD"/>
</dbReference>
<dbReference type="GO" id="GO:0005524">
    <property type="term" value="F:ATP binding"/>
    <property type="evidence" value="ECO:0007669"/>
    <property type="project" value="UniProtKB-UniRule"/>
</dbReference>
<keyword evidence="6" id="KW-0418">Kinase</keyword>
<dbReference type="Proteomes" id="UP000472270">
    <property type="component" value="Unassembled WGS sequence"/>
</dbReference>
<keyword evidence="9" id="KW-0175">Coiled coil</keyword>
<dbReference type="Ensembl" id="ENSSRHT00000068786.1">
    <property type="protein sequence ID" value="ENSSRHP00000066959.1"/>
    <property type="gene ID" value="ENSSRHG00000033176.1"/>
</dbReference>
<feature type="domain" description="Protein kinase" evidence="10">
    <location>
        <begin position="10"/>
        <end position="317"/>
    </location>
</feature>
<name>A0A673KTV3_9TELE</name>
<keyword evidence="5 8" id="KW-0547">Nucleotide-binding</keyword>
<dbReference type="SMART" id="SM00220">
    <property type="entry name" value="S_TKc"/>
    <property type="match status" value="1"/>
</dbReference>
<dbReference type="InterPro" id="IPR017441">
    <property type="entry name" value="Protein_kinase_ATP_BS"/>
</dbReference>
<dbReference type="PANTHER" id="PTHR22969">
    <property type="entry name" value="IKB KINASE"/>
    <property type="match status" value="1"/>
</dbReference>
<reference evidence="11" key="1">
    <citation type="submission" date="2025-08" db="UniProtKB">
        <authorList>
            <consortium name="Ensembl"/>
        </authorList>
    </citation>
    <scope>IDENTIFICATION</scope>
</reference>
<evidence type="ECO:0000256" key="2">
    <source>
        <dbReference type="ARBA" id="ARBA00022490"/>
    </source>
</evidence>
<dbReference type="PROSITE" id="PS00107">
    <property type="entry name" value="PROTEIN_KINASE_ATP"/>
    <property type="match status" value="1"/>
</dbReference>
<dbReference type="GO" id="GO:0006950">
    <property type="term" value="P:response to stress"/>
    <property type="evidence" value="ECO:0007669"/>
    <property type="project" value="UniProtKB-ARBA"/>
</dbReference>
<dbReference type="Gene3D" id="1.10.510.10">
    <property type="entry name" value="Transferase(Phosphotransferase) domain 1"/>
    <property type="match status" value="1"/>
</dbReference>
<sequence length="474" mass="54072">MTISTANHLWSLDDVLGQGATASVYKARNKKTGELVAVKVFNLVSYNRPYEVQLREFEVLQKLNHVNIVKLFAVEEMHMNPKQKVLVMEFCSGGSLLNLLEEPENAFGLPESEFLIVLQCVVQGMNHLRENGVVHRDIKPGNIMRQVGEDGCSVYKLTDFGAARELEDDEKFVSIYGTEEYLHPDMYERAVLKKPQQKAYGVSVDLWSIGVTFYHAATGSLPFIPYGGPRRNKKIMYKITTEKPEGAIAGVQKVEDGPIEWSYRLPHCCQLSEGLKTQLVPVLASILEANQEKCWGFVQFFAATTDILHCITVHIFSLQQATAHSIYIHFHNTVSILFEDVQAQTGIELAAQQYLFLGHPLILEPSMKVVNLPLTTPDRPIILISRRPEKLVGHPYKERTVIINVFFCVIYQFQIKKINKKKTVSRMNRLKDEMEAVARELQNNNNMIERYCIVFSCECFCVQLMFLCRKSFQI</sequence>
<dbReference type="SUPFAM" id="SSF56112">
    <property type="entry name" value="Protein kinase-like (PK-like)"/>
    <property type="match status" value="1"/>
</dbReference>
<evidence type="ECO:0000256" key="8">
    <source>
        <dbReference type="PROSITE-ProRule" id="PRU10141"/>
    </source>
</evidence>
<dbReference type="FunFam" id="1.10.510.10:FF:000100">
    <property type="entry name" value="inhibitor of nuclear factor kappa-B kinase subunit epsilon"/>
    <property type="match status" value="1"/>
</dbReference>
<protein>
    <submittedName>
        <fullName evidence="11">Inhibitor of nuclear factor kappa-B kinase subunit epsilon-like</fullName>
    </submittedName>
</protein>
<evidence type="ECO:0000256" key="4">
    <source>
        <dbReference type="ARBA" id="ARBA00022679"/>
    </source>
</evidence>
<dbReference type="Pfam" id="PF00069">
    <property type="entry name" value="Pkinase"/>
    <property type="match status" value="1"/>
</dbReference>
<evidence type="ECO:0000256" key="7">
    <source>
        <dbReference type="ARBA" id="ARBA00022840"/>
    </source>
</evidence>
<keyword evidence="7 8" id="KW-0067">ATP-binding</keyword>
<evidence type="ECO:0000313" key="12">
    <source>
        <dbReference type="Proteomes" id="UP000472270"/>
    </source>
</evidence>
<feature type="coiled-coil region" evidence="9">
    <location>
        <begin position="420"/>
        <end position="451"/>
    </location>
</feature>
<dbReference type="FunFam" id="3.30.200.20:FF:000106">
    <property type="entry name" value="serine/threonine-protein kinase TBK1 isoform X1"/>
    <property type="match status" value="1"/>
</dbReference>
<keyword evidence="4" id="KW-0808">Transferase</keyword>
<gene>
    <name evidence="11" type="primary">LOC107728638</name>
</gene>
<dbReference type="GO" id="GO:0045089">
    <property type="term" value="P:positive regulation of innate immune response"/>
    <property type="evidence" value="ECO:0007669"/>
    <property type="project" value="UniProtKB-ARBA"/>
</dbReference>
<dbReference type="AlphaFoldDB" id="A0A673KTV3"/>
<proteinExistence type="predicted"/>
<dbReference type="Gene3D" id="3.10.20.90">
    <property type="entry name" value="Phosphatidylinositol 3-kinase Catalytic Subunit, Chain A, domain 1"/>
    <property type="match status" value="1"/>
</dbReference>
<dbReference type="InterPro" id="IPR000719">
    <property type="entry name" value="Prot_kinase_dom"/>
</dbReference>
<dbReference type="GO" id="GO:0009967">
    <property type="term" value="P:positive regulation of signal transduction"/>
    <property type="evidence" value="ECO:0007669"/>
    <property type="project" value="UniProtKB-ARBA"/>
</dbReference>
<dbReference type="PROSITE" id="PS50011">
    <property type="entry name" value="PROTEIN_KINASE_DOM"/>
    <property type="match status" value="1"/>
</dbReference>
<dbReference type="Pfam" id="PF18396">
    <property type="entry name" value="TBK1_ULD"/>
    <property type="match status" value="1"/>
</dbReference>
<dbReference type="Gene3D" id="3.30.200.20">
    <property type="entry name" value="Phosphorylase Kinase, domain 1"/>
    <property type="match status" value="1"/>
</dbReference>
<dbReference type="FunFam" id="3.10.20.90:FF:000112">
    <property type="entry name" value="TANK binding kinase TBK1"/>
    <property type="match status" value="1"/>
</dbReference>
<dbReference type="InterPro" id="IPR011009">
    <property type="entry name" value="Kinase-like_dom_sf"/>
</dbReference>
<evidence type="ECO:0000256" key="6">
    <source>
        <dbReference type="ARBA" id="ARBA00022777"/>
    </source>
</evidence>
<dbReference type="GO" id="GO:0005737">
    <property type="term" value="C:cytoplasm"/>
    <property type="evidence" value="ECO:0007669"/>
    <property type="project" value="UniProtKB-SubCell"/>
</dbReference>
<evidence type="ECO:0000256" key="1">
    <source>
        <dbReference type="ARBA" id="ARBA00004496"/>
    </source>
</evidence>
<evidence type="ECO:0000256" key="9">
    <source>
        <dbReference type="SAM" id="Coils"/>
    </source>
</evidence>
<evidence type="ECO:0000256" key="5">
    <source>
        <dbReference type="ARBA" id="ARBA00022741"/>
    </source>
</evidence>
<keyword evidence="2" id="KW-0963">Cytoplasm</keyword>
<reference evidence="11" key="2">
    <citation type="submission" date="2025-09" db="UniProtKB">
        <authorList>
            <consortium name="Ensembl"/>
        </authorList>
    </citation>
    <scope>IDENTIFICATION</scope>
</reference>
<evidence type="ECO:0000256" key="3">
    <source>
        <dbReference type="ARBA" id="ARBA00022527"/>
    </source>
</evidence>
<evidence type="ECO:0000313" key="11">
    <source>
        <dbReference type="Ensembl" id="ENSSRHP00000066959.1"/>
    </source>
</evidence>
<keyword evidence="12" id="KW-1185">Reference proteome</keyword>
<dbReference type="GO" id="GO:0004674">
    <property type="term" value="F:protein serine/threonine kinase activity"/>
    <property type="evidence" value="ECO:0007669"/>
    <property type="project" value="UniProtKB-KW"/>
</dbReference>
<dbReference type="PANTHER" id="PTHR22969:SF10">
    <property type="entry name" value="INHIBITOR OF NUCLEAR FACTOR KAPPA-B KINASE SUBUNIT EPSILON"/>
    <property type="match status" value="1"/>
</dbReference>
<keyword evidence="3" id="KW-0723">Serine/threonine-protein kinase</keyword>
<organism evidence="11 12">
    <name type="scientific">Sinocyclocheilus rhinocerous</name>
    <dbReference type="NCBI Taxonomy" id="307959"/>
    <lineage>
        <taxon>Eukaryota</taxon>
        <taxon>Metazoa</taxon>
        <taxon>Chordata</taxon>
        <taxon>Craniata</taxon>
        <taxon>Vertebrata</taxon>
        <taxon>Euteleostomi</taxon>
        <taxon>Actinopterygii</taxon>
        <taxon>Neopterygii</taxon>
        <taxon>Teleostei</taxon>
        <taxon>Ostariophysi</taxon>
        <taxon>Cypriniformes</taxon>
        <taxon>Cyprinidae</taxon>
        <taxon>Cyprininae</taxon>
        <taxon>Sinocyclocheilus</taxon>
    </lineage>
</organism>
<accession>A0A673KTV3</accession>
<feature type="binding site" evidence="8">
    <location>
        <position position="39"/>
    </location>
    <ligand>
        <name>ATP</name>
        <dbReference type="ChEBI" id="CHEBI:30616"/>
    </ligand>
</feature>